<dbReference type="EMBL" id="JAFLRJ010000241">
    <property type="protein sequence ID" value="MBO0514890.1"/>
    <property type="molecule type" value="Genomic_DNA"/>
</dbReference>
<dbReference type="Pfam" id="PF06259">
    <property type="entry name" value="Abhydrolase_8"/>
    <property type="match status" value="1"/>
</dbReference>
<protein>
    <recommendedName>
        <fullName evidence="2">DUF1023 domain-containing protein</fullName>
    </recommendedName>
</protein>
<accession>A0A939FD81</accession>
<reference evidence="3" key="1">
    <citation type="submission" date="2021-03" db="EMBL/GenBank/DDBJ databases">
        <title>Streptomyces poriferae sp. nov., a novel marine sponge-derived Actinobacteria species with anti-MRSA activity.</title>
        <authorList>
            <person name="Sandoval-Powers M."/>
            <person name="Kralova S."/>
            <person name="Nguyen G.-S."/>
            <person name="Fawwal D."/>
            <person name="Degnes K."/>
            <person name="Klinkenberg G."/>
            <person name="Sletta H."/>
            <person name="Wentzel A."/>
            <person name="Liles M.R."/>
        </authorList>
    </citation>
    <scope>NUCLEOTIDE SEQUENCE</scope>
    <source>
        <strain evidence="3">DSM 41794</strain>
    </source>
</reference>
<organism evidence="3 4">
    <name type="scientific">Streptomyces beijiangensis</name>
    <dbReference type="NCBI Taxonomy" id="163361"/>
    <lineage>
        <taxon>Bacteria</taxon>
        <taxon>Bacillati</taxon>
        <taxon>Actinomycetota</taxon>
        <taxon>Actinomycetes</taxon>
        <taxon>Kitasatosporales</taxon>
        <taxon>Streptomycetaceae</taxon>
        <taxon>Streptomyces</taxon>
    </lineage>
</organism>
<dbReference type="InterPro" id="IPR010427">
    <property type="entry name" value="DUF1023"/>
</dbReference>
<comment type="caution">
    <text evidence="3">The sequence shown here is derived from an EMBL/GenBank/DDBJ whole genome shotgun (WGS) entry which is preliminary data.</text>
</comment>
<keyword evidence="4" id="KW-1185">Reference proteome</keyword>
<feature type="compositionally biased region" description="Low complexity" evidence="1">
    <location>
        <begin position="546"/>
        <end position="555"/>
    </location>
</feature>
<evidence type="ECO:0000256" key="1">
    <source>
        <dbReference type="SAM" id="MobiDB-lite"/>
    </source>
</evidence>
<dbReference type="AlphaFoldDB" id="A0A939FD81"/>
<feature type="region of interest" description="Disordered" evidence="1">
    <location>
        <begin position="507"/>
        <end position="555"/>
    </location>
</feature>
<dbReference type="SUPFAM" id="SSF53474">
    <property type="entry name" value="alpha/beta-Hydrolases"/>
    <property type="match status" value="1"/>
</dbReference>
<sequence>MAEDFASLMKLNFTDLEASAKSWRKLAEKLEDAQVQHRQKVTGPLHASGWEGTDATYGFMMMEDDERELGLAASQISSVATVLDGTHDRMQKAQLDLRKAVREAEADQYAVDGDGWVSDTMYADVDPGTRRDPDFQEAQQRRAGPLGEYRARIEQAVQDAQSASYEGKERLHQIDPFDLDKVYGARSAQEDAREVAEEYGMKEKDIPDAKDPKANAAWWKSLTPAEKQAYMDAYPQKIGWLDGIPTTDRDEANRRSLEVSLSAYREKEEAGSLGIHDDRQYSGLLKLQDELDKADGATKDSDRLYVLGVDDDAGGGDGRALVARGNPDTADNTAIQVPGTGNDLTNVDSQIHRADRLQGAAMSANPRESTAVVSWLGYDAPEVDGSMVTPGRTEGGAGDLRAFTHGLRESHQGEPTHMTVLGHSYGSTLVGAAAANDGGIGADDVVVVGSPGMTVDHASDLNMDTGHVWAGYAKDDLVSTETSDLTLGANPTREGFGGKVFDVDTEGHSGYWDEGSESLRNQGRIIAGQPPNEGDYYVPPGERGRAPGSPGPGAR</sequence>
<evidence type="ECO:0000313" key="4">
    <source>
        <dbReference type="Proteomes" id="UP000664167"/>
    </source>
</evidence>
<name>A0A939FD81_9ACTN</name>
<evidence type="ECO:0000259" key="2">
    <source>
        <dbReference type="Pfam" id="PF06259"/>
    </source>
</evidence>
<proteinExistence type="predicted"/>
<gene>
    <name evidence="3" type="ORF">J0695_24280</name>
</gene>
<evidence type="ECO:0000313" key="3">
    <source>
        <dbReference type="EMBL" id="MBO0514890.1"/>
    </source>
</evidence>
<dbReference type="InterPro" id="IPR029058">
    <property type="entry name" value="AB_hydrolase_fold"/>
</dbReference>
<feature type="domain" description="DUF1023" evidence="2">
    <location>
        <begin position="316"/>
        <end position="480"/>
    </location>
</feature>
<dbReference type="RefSeq" id="WP_206964942.1">
    <property type="nucleotide sequence ID" value="NZ_JBHSJN010000005.1"/>
</dbReference>
<dbReference type="Proteomes" id="UP000664167">
    <property type="component" value="Unassembled WGS sequence"/>
</dbReference>